<evidence type="ECO:0000256" key="3">
    <source>
        <dbReference type="ARBA" id="ARBA00023125"/>
    </source>
</evidence>
<dbReference type="InterPro" id="IPR036390">
    <property type="entry name" value="WH_DNA-bd_sf"/>
</dbReference>
<reference evidence="6 7" key="1">
    <citation type="submission" date="2019-05" db="EMBL/GenBank/DDBJ databases">
        <authorList>
            <person name="Zhou X."/>
        </authorList>
    </citation>
    <scope>NUCLEOTIDE SEQUENCE [LARGE SCALE GENOMIC DNA]</scope>
    <source>
        <strain evidence="6 7">DSM 432</strain>
    </source>
</reference>
<dbReference type="InterPro" id="IPR000847">
    <property type="entry name" value="LysR_HTH_N"/>
</dbReference>
<evidence type="ECO:0000313" key="7">
    <source>
        <dbReference type="Proteomes" id="UP000305131"/>
    </source>
</evidence>
<dbReference type="Pfam" id="PF03466">
    <property type="entry name" value="LysR_substrate"/>
    <property type="match status" value="1"/>
</dbReference>
<dbReference type="InterPro" id="IPR058163">
    <property type="entry name" value="LysR-type_TF_proteobact-type"/>
</dbReference>
<keyword evidence="3" id="KW-0238">DNA-binding</keyword>
<proteinExistence type="inferred from homology"/>
<feature type="domain" description="HTH lysR-type" evidence="5">
    <location>
        <begin position="6"/>
        <end position="63"/>
    </location>
</feature>
<keyword evidence="2" id="KW-0805">Transcription regulation</keyword>
<name>A0A6C1KK21_XANAU</name>
<dbReference type="Proteomes" id="UP000305131">
    <property type="component" value="Unassembled WGS sequence"/>
</dbReference>
<dbReference type="PROSITE" id="PS50931">
    <property type="entry name" value="HTH_LYSR"/>
    <property type="match status" value="1"/>
</dbReference>
<dbReference type="InterPro" id="IPR036388">
    <property type="entry name" value="WH-like_DNA-bd_sf"/>
</dbReference>
<gene>
    <name evidence="6" type="ORF">FBQ73_08770</name>
</gene>
<dbReference type="GO" id="GO:0006351">
    <property type="term" value="P:DNA-templated transcription"/>
    <property type="evidence" value="ECO:0007669"/>
    <property type="project" value="TreeGrafter"/>
</dbReference>
<comment type="caution">
    <text evidence="6">The sequence shown here is derived from an EMBL/GenBank/DDBJ whole genome shotgun (WGS) entry which is preliminary data.</text>
</comment>
<evidence type="ECO:0000256" key="2">
    <source>
        <dbReference type="ARBA" id="ARBA00023015"/>
    </source>
</evidence>
<dbReference type="Gene3D" id="1.10.10.10">
    <property type="entry name" value="Winged helix-like DNA-binding domain superfamily/Winged helix DNA-binding domain"/>
    <property type="match status" value="1"/>
</dbReference>
<evidence type="ECO:0000313" key="6">
    <source>
        <dbReference type="EMBL" id="TLX43374.1"/>
    </source>
</evidence>
<dbReference type="InterPro" id="IPR005119">
    <property type="entry name" value="LysR_subst-bd"/>
</dbReference>
<comment type="similarity">
    <text evidence="1">Belongs to the LysR transcriptional regulatory family.</text>
</comment>
<protein>
    <submittedName>
        <fullName evidence="6">LysR family transcriptional regulator</fullName>
    </submittedName>
</protein>
<dbReference type="PRINTS" id="PR00039">
    <property type="entry name" value="HTHLYSR"/>
</dbReference>
<dbReference type="AlphaFoldDB" id="A0A6C1KK21"/>
<evidence type="ECO:0000256" key="1">
    <source>
        <dbReference type="ARBA" id="ARBA00009437"/>
    </source>
</evidence>
<dbReference type="EMBL" id="VAUP01000020">
    <property type="protein sequence ID" value="TLX43374.1"/>
    <property type="molecule type" value="Genomic_DNA"/>
</dbReference>
<accession>A0A6C1KK21</accession>
<sequence length="301" mass="33978">MRRKIPSSGALVAFEAAGRHESFSRAAEELNLTEGAVSRQIGRLESYLGVLLFSRVKNKVHLTEDGQLYWEQVRSDLERIEAHTLNLIGRPSEGGVIELAAIPTFTNRWLIPRLPDFCARHPGITINISERPDPFLFADSPFDAALHFDHPAWAGMLRDTLFGEELVPICSPKLTGGRTFASLSDISNFVLLHKRGRWDGWRNLFLHAGLDHLNPAGGIRYDLFTMIIEAARAGLGIGLVPRLYVAQEIQRGELLIPFEVRLPEEKTYCLIYPERKIGSWPLNVFVSWIGEVSRNYVLSRH</sequence>
<dbReference type="GO" id="GO:0043565">
    <property type="term" value="F:sequence-specific DNA binding"/>
    <property type="evidence" value="ECO:0007669"/>
    <property type="project" value="TreeGrafter"/>
</dbReference>
<organism evidence="6 7">
    <name type="scientific">Xanthobacter autotrophicus</name>
    <dbReference type="NCBI Taxonomy" id="280"/>
    <lineage>
        <taxon>Bacteria</taxon>
        <taxon>Pseudomonadati</taxon>
        <taxon>Pseudomonadota</taxon>
        <taxon>Alphaproteobacteria</taxon>
        <taxon>Hyphomicrobiales</taxon>
        <taxon>Xanthobacteraceae</taxon>
        <taxon>Xanthobacter</taxon>
    </lineage>
</organism>
<dbReference type="GO" id="GO:0003700">
    <property type="term" value="F:DNA-binding transcription factor activity"/>
    <property type="evidence" value="ECO:0007669"/>
    <property type="project" value="InterPro"/>
</dbReference>
<evidence type="ECO:0000259" key="5">
    <source>
        <dbReference type="PROSITE" id="PS50931"/>
    </source>
</evidence>
<dbReference type="PANTHER" id="PTHR30537">
    <property type="entry name" value="HTH-TYPE TRANSCRIPTIONAL REGULATOR"/>
    <property type="match status" value="1"/>
</dbReference>
<keyword evidence="4" id="KW-0804">Transcription</keyword>
<dbReference type="SUPFAM" id="SSF53850">
    <property type="entry name" value="Periplasmic binding protein-like II"/>
    <property type="match status" value="1"/>
</dbReference>
<dbReference type="Pfam" id="PF00126">
    <property type="entry name" value="HTH_1"/>
    <property type="match status" value="1"/>
</dbReference>
<evidence type="ECO:0000256" key="4">
    <source>
        <dbReference type="ARBA" id="ARBA00023163"/>
    </source>
</evidence>
<dbReference type="SUPFAM" id="SSF46785">
    <property type="entry name" value="Winged helix' DNA-binding domain"/>
    <property type="match status" value="1"/>
</dbReference>
<dbReference type="PANTHER" id="PTHR30537:SF26">
    <property type="entry name" value="GLYCINE CLEAVAGE SYSTEM TRANSCRIPTIONAL ACTIVATOR"/>
    <property type="match status" value="1"/>
</dbReference>
<dbReference type="Gene3D" id="3.40.190.10">
    <property type="entry name" value="Periplasmic binding protein-like II"/>
    <property type="match status" value="2"/>
</dbReference>
<dbReference type="OrthoDB" id="9793571at2"/>